<feature type="transmembrane region" description="Helical" evidence="1">
    <location>
        <begin position="34"/>
        <end position="53"/>
    </location>
</feature>
<dbReference type="Proteomes" id="UP000824201">
    <property type="component" value="Unassembled WGS sequence"/>
</dbReference>
<evidence type="ECO:0000313" key="2">
    <source>
        <dbReference type="EMBL" id="HIR88827.1"/>
    </source>
</evidence>
<reference evidence="2" key="2">
    <citation type="journal article" date="2021" name="PeerJ">
        <title>Extensive microbial diversity within the chicken gut microbiome revealed by metagenomics and culture.</title>
        <authorList>
            <person name="Gilroy R."/>
            <person name="Ravi A."/>
            <person name="Getino M."/>
            <person name="Pursley I."/>
            <person name="Horton D.L."/>
            <person name="Alikhan N.F."/>
            <person name="Baker D."/>
            <person name="Gharbi K."/>
            <person name="Hall N."/>
            <person name="Watson M."/>
            <person name="Adriaenssens E.M."/>
            <person name="Foster-Nyarko E."/>
            <person name="Jarju S."/>
            <person name="Secka A."/>
            <person name="Antonio M."/>
            <person name="Oren A."/>
            <person name="Chaudhuri R.R."/>
            <person name="La Ragione R."/>
            <person name="Hildebrand F."/>
            <person name="Pallen M.J."/>
        </authorList>
    </citation>
    <scope>NUCLEOTIDE SEQUENCE</scope>
    <source>
        <strain evidence="2">ChiW13-3771</strain>
    </source>
</reference>
<sequence>MNESKNLSYDTDKKELVRQSLDVRALKREIKIEAIFVLIITTIISTMAVIIFWSDIGEMVKAIAFYLVLWFGCYIPLIAMYLIKQRRLIKRSNSYIFSDARLSEMHCSRGTRFYFTVTCFDGEKNIRANTDDYFTSKINFLNIEEWKDKNVLVAYDTDYDKVVVIGLRKNFILKTA</sequence>
<keyword evidence="1" id="KW-0812">Transmembrane</keyword>
<evidence type="ECO:0000313" key="3">
    <source>
        <dbReference type="Proteomes" id="UP000824201"/>
    </source>
</evidence>
<accession>A0A9D1EED0</accession>
<organism evidence="2 3">
    <name type="scientific">Candidatus Fimimorpha faecalis</name>
    <dbReference type="NCBI Taxonomy" id="2840824"/>
    <lineage>
        <taxon>Bacteria</taxon>
        <taxon>Bacillati</taxon>
        <taxon>Bacillota</taxon>
        <taxon>Clostridia</taxon>
        <taxon>Eubacteriales</taxon>
        <taxon>Candidatus Fimimorpha</taxon>
    </lineage>
</organism>
<proteinExistence type="predicted"/>
<keyword evidence="1" id="KW-1133">Transmembrane helix</keyword>
<keyword evidence="1" id="KW-0472">Membrane</keyword>
<gene>
    <name evidence="2" type="ORF">IAC96_07755</name>
</gene>
<name>A0A9D1EED0_9FIRM</name>
<dbReference type="AlphaFoldDB" id="A0A9D1EED0"/>
<evidence type="ECO:0000256" key="1">
    <source>
        <dbReference type="SAM" id="Phobius"/>
    </source>
</evidence>
<dbReference type="EMBL" id="DVHN01000100">
    <property type="protein sequence ID" value="HIR88827.1"/>
    <property type="molecule type" value="Genomic_DNA"/>
</dbReference>
<reference evidence="2" key="1">
    <citation type="submission" date="2020-10" db="EMBL/GenBank/DDBJ databases">
        <authorList>
            <person name="Gilroy R."/>
        </authorList>
    </citation>
    <scope>NUCLEOTIDE SEQUENCE</scope>
    <source>
        <strain evidence="2">ChiW13-3771</strain>
    </source>
</reference>
<protein>
    <submittedName>
        <fullName evidence="2">Uncharacterized protein</fullName>
    </submittedName>
</protein>
<feature type="transmembrane region" description="Helical" evidence="1">
    <location>
        <begin position="59"/>
        <end position="83"/>
    </location>
</feature>
<comment type="caution">
    <text evidence="2">The sequence shown here is derived from an EMBL/GenBank/DDBJ whole genome shotgun (WGS) entry which is preliminary data.</text>
</comment>